<protein>
    <submittedName>
        <fullName evidence="3">Response regulator</fullName>
    </submittedName>
</protein>
<dbReference type="RefSeq" id="WP_377068680.1">
    <property type="nucleotide sequence ID" value="NZ_JBHSJJ010000020.1"/>
</dbReference>
<evidence type="ECO:0000256" key="1">
    <source>
        <dbReference type="PROSITE-ProRule" id="PRU00169"/>
    </source>
</evidence>
<dbReference type="InterPro" id="IPR011006">
    <property type="entry name" value="CheY-like_superfamily"/>
</dbReference>
<keyword evidence="1" id="KW-0597">Phosphoprotein</keyword>
<comment type="caution">
    <text evidence="3">The sequence shown here is derived from an EMBL/GenBank/DDBJ whole genome shotgun (WGS) entry which is preliminary data.</text>
</comment>
<dbReference type="Proteomes" id="UP001595818">
    <property type="component" value="Unassembled WGS sequence"/>
</dbReference>
<gene>
    <name evidence="3" type="ORF">ACFPFU_23245</name>
</gene>
<dbReference type="InterPro" id="IPR001789">
    <property type="entry name" value="Sig_transdc_resp-reg_receiver"/>
</dbReference>
<dbReference type="Gene3D" id="3.40.50.2300">
    <property type="match status" value="1"/>
</dbReference>
<dbReference type="PROSITE" id="PS50110">
    <property type="entry name" value="RESPONSE_REGULATORY"/>
    <property type="match status" value="1"/>
</dbReference>
<keyword evidence="4" id="KW-1185">Reference proteome</keyword>
<feature type="modified residue" description="4-aspartylphosphate" evidence="1">
    <location>
        <position position="55"/>
    </location>
</feature>
<evidence type="ECO:0000259" key="2">
    <source>
        <dbReference type="PROSITE" id="PS50110"/>
    </source>
</evidence>
<dbReference type="SUPFAM" id="SSF52172">
    <property type="entry name" value="CheY-like"/>
    <property type="match status" value="1"/>
</dbReference>
<name>A0ABV9T7B7_9BACT</name>
<dbReference type="CDD" id="cd00156">
    <property type="entry name" value="REC"/>
    <property type="match status" value="1"/>
</dbReference>
<evidence type="ECO:0000313" key="3">
    <source>
        <dbReference type="EMBL" id="MFC4874638.1"/>
    </source>
</evidence>
<evidence type="ECO:0000313" key="4">
    <source>
        <dbReference type="Proteomes" id="UP001595818"/>
    </source>
</evidence>
<proteinExistence type="predicted"/>
<accession>A0ABV9T7B7</accession>
<feature type="domain" description="Response regulatory" evidence="2">
    <location>
        <begin position="3"/>
        <end position="119"/>
    </location>
</feature>
<dbReference type="EMBL" id="JBHSJJ010000020">
    <property type="protein sequence ID" value="MFC4874638.1"/>
    <property type="molecule type" value="Genomic_DNA"/>
</dbReference>
<sequence>MVNIVLVDDDDVSNFVTEKFIYKSFKGPCRVFKFSSATEALKEVGKIKPNYLFVDLVMPQMTGWDFLERLGEANINSEVYILSGSVDEMDYDKVANYKTVRKFLTKFSVRESLPEIFRN</sequence>
<reference evidence="4" key="1">
    <citation type="journal article" date="2019" name="Int. J. Syst. Evol. Microbiol.">
        <title>The Global Catalogue of Microorganisms (GCM) 10K type strain sequencing project: providing services to taxonomists for standard genome sequencing and annotation.</title>
        <authorList>
            <consortium name="The Broad Institute Genomics Platform"/>
            <consortium name="The Broad Institute Genome Sequencing Center for Infectious Disease"/>
            <person name="Wu L."/>
            <person name="Ma J."/>
        </authorList>
    </citation>
    <scope>NUCLEOTIDE SEQUENCE [LARGE SCALE GENOMIC DNA]</scope>
    <source>
        <strain evidence="4">CGMCC 4.7466</strain>
    </source>
</reference>
<organism evidence="3 4">
    <name type="scientific">Negadavirga shengliensis</name>
    <dbReference type="NCBI Taxonomy" id="1389218"/>
    <lineage>
        <taxon>Bacteria</taxon>
        <taxon>Pseudomonadati</taxon>
        <taxon>Bacteroidota</taxon>
        <taxon>Cytophagia</taxon>
        <taxon>Cytophagales</taxon>
        <taxon>Cyclobacteriaceae</taxon>
        <taxon>Negadavirga</taxon>
    </lineage>
</organism>
<dbReference type="Pfam" id="PF00072">
    <property type="entry name" value="Response_reg"/>
    <property type="match status" value="1"/>
</dbReference>